<dbReference type="InterPro" id="IPR003587">
    <property type="entry name" value="Hint_dom_N"/>
</dbReference>
<keyword evidence="6" id="KW-1185">Reference proteome</keyword>
<dbReference type="InterPro" id="IPR036844">
    <property type="entry name" value="Hint_dom_sf"/>
</dbReference>
<evidence type="ECO:0000313" key="6">
    <source>
        <dbReference type="Proteomes" id="UP000029482"/>
    </source>
</evidence>
<feature type="compositionally biased region" description="Low complexity" evidence="1">
    <location>
        <begin position="2402"/>
        <end position="2412"/>
    </location>
</feature>
<feature type="region of interest" description="Disordered" evidence="1">
    <location>
        <begin position="2357"/>
        <end position="2442"/>
    </location>
</feature>
<sequence length="2716" mass="288170">MAAVLLGLNVTLLPSAFASGPKPTRTAVELDELQETDPIPVAEQPTAGLQQLSGDGSTGKRADYDPAAVAAVPEASGTKAVTDLAPGTTTPVAASTDGTVSVAVGAPEGATPEQADALEGEWTVAVAPESQAVGNGAQGLMLAVDAPDTATGQAVVSIDATRFAEAYNAEWLDRLSFNLMPACFATTPELEECSQGVPVSTEVELTGDKVTVPRDTGDSSGSEADPGEDTATDELDGSTATTAQVPETLLNVTLDTADLKAVSAAGGSSTTTPAAASGTGTTSSALWRGDRGPSRVMQVADAAGGAYMVGGSHGAGQSGDFGATPLATGGDWSAGGSSGAFSYAYTMAGPQVPSGPSPNVTLSYNSQSSDGRTSATNNQVSWIGEGWDYHPGSITRTFVTCAADTANANNEKHFTGDQCWGTHNAVLSLNGTTTELVRDDTSKEWKSARGDNMRIELLDTAEYQRILNVTHGPGNEDDNGEFWRVTTSDGTQYYFGLNRLPGWSSGKPETDSVLTVPVAGNHSSDPCHATAFKDSFCDQGWRFQLDYVVDPTGNAMSLWWEREHNAYAQNNKEANAVGYHRAGLLKRIDYGQRAESLFTQEPLGRMVFTTQERCFSDNAFKVACSDGNFDSKQSHLTRPWFDTPADLACKAGKKCTNYAPTFWSRQRLSKVTACAQREQGVRLTEYSTDGTGTESGSPHACGLAGDGVSTTLLSKVDAWDLTQSFPHGLTGDYTALWLDSITRTGYAVDGTTKRLNPVSFGYGTEPLPNRVRQGTADTGPLFGRLRIRDVISEYGGRTHVEYKAPEGACATGTGFPPVDQNKLRCYPVHWHADGELTDKYLSWFHKYVVHTITEVPRLADAKDLTTTYSYDTFSDAHDGALWAKNNAEFSRPKTRTWDQWRGYPIVTTTTGGSATDGSAASKTVTRYYRGMSDDVIKDDTPKDPTDDVKRSYTMTDVTGAALKPDRQAYAGMVAESLTYLSTSDATSTGWISRSVNIPDDPVRLATRNRTDAPDVVAERVTLDTTRTITKSSGTGDDPSTLRTVTTQTDYDEYGLPTVVREHGDTAKTGDESCTRTQYVHNTGRDVYLVGLVAQTVTTTGTTACTAELSTATQDTLVSASRVYYDNAASHTATPTQGQVTKTVIPTENGTGWQTTHPESQTKYDSTGRITEVTDATGLVNKTVYKPSAGQVFTIETVAGSKLDANGAETGFTSSTTLEPGRGTSLTTRDPNGRVSSYTYDALGRTTAVWDTTQSPTDDPTARYAYNTDPKHPVSVVTQALSDNPTTSPGDGVYTSATTIYDGLGRERQTQAPAVGGGRLITDTFHNAAGQVRFTRNAYYMDGDPETKLVVPLSESLVPNATTYTYDGLGRVLTVTPVHHSYPQTGATATNGDGQPVPTTDRRTRYEYGLDYTIVRQPKGTPPSRVWTDALGRTVRQDTFSDTSLAEDSAITTRYSYDVRGDLVTTTDDAGHTRTWKYNALGGVTDTTDPDAGATHTTYDAMGRVATAVTPRGDTTAYGYDRFSRVTEVKVTPKGSTTATVAQTYAYDTATAGKGQLAQATRYTDGKPYTTSIAGYTADYQPTGMTVALPPGSTPGLTTDGFSTQYPYTYTYDREGQLESYRAPAAGGLTAEDVITRYNKAGLPVSVSGKDWYVAETDYSVYGQVLRSTVGEQGRRVWQDSTYDEATGELLRSTLVRELIGDTQVVPKNTINTRSYAYDPSGNVLDVADRSGNGTTDRQCFTYDTLGQLTEAWTTPSGGACAAPGKTTAEPVYADGTVNVSAGNYGYWQSYSYDTLGNRTKKVNHKATPTFGTDGKVDTKGDVVTDYAYGTSETAKNDQPHTLTSYATTSTTAQGAAVTTRSTQTYDAAGNLETRTNGGATSQTLTWTWDGKVESVTGFGPDGAGPWTGTADLCLDLSSSSTAAGNPVQIWRCNGTKAQNFRLEPADTTGDGQVDNANIGQFKVADRCVQPAATPGVAGTALGIQACNPDLSAQRWQTLPTGQLQHVDSKLCLSAPATTAGTDLVLASCDQTAIGQLWKPGSKTTYVYDAFGNRLLERSTSGAVLHLPDTKVALTTSGSLRYAERSYGHGGAPSVIRYREGNGTGASEQLFAQSVDINGTPMAEVRLDTAGNAFVRLNRKDPWGEDRGANLSPRSHTAFHTGDDDAATGFVHLGAREYDPSTGRFISVDPVLDQSDPLQANGYSYANNNPVTHADPSGLTSTATNFDASIAALDKQIAAYQKILNRSLGDVILATGWAVFKEFVGWNDVVGCFSQGDLWACGSLLMDAIPWTSIISKGKKMWGAFKATMGAVKAFRAAKAAAEAGIKAAKAARAALVRAKKAAEAAAAEAKRKAREAAKAAAAAAKKKTHTGSKGARGNTPQVQARKTSQAKGNAGGGRAESKSGGSRSNSGGDDSKSDGGGGSDGGGSGESCPIGNSFTPDTRVLMADGTTKAIKDVRAGDKVMATDPETGETRVETVTAEIKGDGVKHLVKVTVDTDGKKGSATADITATDGHPFWVPALRKWVKATDLRAGQWLRTGAGTLVQITAIDRWTVQRATVHNLTVSDLHTYYVLADATPVLVHNCGVTRGGNESTYSISHDASGSGVIADLDSDGILTMMMHNNPDKGSPLRGKEMFDEVMAHFGDRVQGIQGIWVYGDNLGGFNEAVRGGAGLVSAAKGTWTGRQAARYGFTRARIDEAVPRLDGDFQQVLATFRR</sequence>
<dbReference type="InterPro" id="IPR035992">
    <property type="entry name" value="Ricin_B-like_lectins"/>
</dbReference>
<dbReference type="NCBIfam" id="TIGR01643">
    <property type="entry name" value="YD_repeat_2x"/>
    <property type="match status" value="2"/>
</dbReference>
<dbReference type="eggNOG" id="COG3209">
    <property type="taxonomic scope" value="Bacteria"/>
</dbReference>
<organism evidence="5 6">
    <name type="scientific">Streptomyces glaucescens</name>
    <dbReference type="NCBI Taxonomy" id="1907"/>
    <lineage>
        <taxon>Bacteria</taxon>
        <taxon>Bacillati</taxon>
        <taxon>Actinomycetota</taxon>
        <taxon>Actinomycetes</taxon>
        <taxon>Kitasatosporales</taxon>
        <taxon>Streptomycetaceae</taxon>
        <taxon>Streptomyces</taxon>
    </lineage>
</organism>
<keyword evidence="2" id="KW-0732">Signal</keyword>
<dbReference type="InterPro" id="IPR000772">
    <property type="entry name" value="Ricin_B_lectin"/>
</dbReference>
<feature type="domain" description="Hint" evidence="3">
    <location>
        <begin position="2435"/>
        <end position="2540"/>
    </location>
</feature>
<dbReference type="GO" id="GO:0016539">
    <property type="term" value="P:intein-mediated protein splicing"/>
    <property type="evidence" value="ECO:0007669"/>
    <property type="project" value="InterPro"/>
</dbReference>
<evidence type="ECO:0000259" key="3">
    <source>
        <dbReference type="SMART" id="SM00306"/>
    </source>
</evidence>
<feature type="compositionally biased region" description="Gly residues" evidence="1">
    <location>
        <begin position="2418"/>
        <end position="2429"/>
    </location>
</feature>
<reference evidence="6" key="1">
    <citation type="journal article" date="2015" name="J. Biotechnol.">
        <title>Complete genome sequence of the actinobacterium Streptomyces glaucescens GLA.O (DSM 40922) consisting of a linear chromosome and one linear plasmid.</title>
        <authorList>
            <person name="Ortseifen V."/>
            <person name="Winkler A."/>
            <person name="Albersmeier A."/>
            <person name="Wendler S."/>
            <person name="Puhler A."/>
            <person name="Kalinowski J."/>
            <person name="Ruckert C."/>
        </authorList>
    </citation>
    <scope>NUCLEOTIDE SEQUENCE [LARGE SCALE GENOMIC DNA]</scope>
    <source>
        <strain evidence="6">DSM 40922 / GLA O</strain>
    </source>
</reference>
<dbReference type="Pfam" id="PF07591">
    <property type="entry name" value="PT-HINT"/>
    <property type="match status" value="1"/>
</dbReference>
<dbReference type="Gene3D" id="2.80.10.50">
    <property type="match status" value="1"/>
</dbReference>
<dbReference type="Pfam" id="PF00652">
    <property type="entry name" value="Ricin_B_lectin"/>
    <property type="match status" value="1"/>
</dbReference>
<evidence type="ECO:0000256" key="1">
    <source>
        <dbReference type="SAM" id="MobiDB-lite"/>
    </source>
</evidence>
<dbReference type="InterPro" id="IPR006530">
    <property type="entry name" value="YD"/>
</dbReference>
<feature type="region of interest" description="Disordered" evidence="1">
    <location>
        <begin position="39"/>
        <end position="63"/>
    </location>
</feature>
<feature type="region of interest" description="Disordered" evidence="1">
    <location>
        <begin position="206"/>
        <end position="247"/>
    </location>
</feature>
<feature type="compositionally biased region" description="Polar residues" evidence="1">
    <location>
        <begin position="2378"/>
        <end position="2391"/>
    </location>
</feature>
<dbReference type="CDD" id="cd00081">
    <property type="entry name" value="Hint"/>
    <property type="match status" value="1"/>
</dbReference>
<dbReference type="Pfam" id="PF05593">
    <property type="entry name" value="RHS_repeat"/>
    <property type="match status" value="1"/>
</dbReference>
<dbReference type="NCBIfam" id="TIGR03696">
    <property type="entry name" value="Rhs_assc_core"/>
    <property type="match status" value="1"/>
</dbReference>
<accession>A0A089XFG6</accession>
<dbReference type="EMBL" id="CP009438">
    <property type="protein sequence ID" value="AIR99874.1"/>
    <property type="molecule type" value="Genomic_DNA"/>
</dbReference>
<dbReference type="InterPro" id="IPR022385">
    <property type="entry name" value="Rhs_assc_core"/>
</dbReference>
<feature type="region of interest" description="Disordered" evidence="1">
    <location>
        <begin position="264"/>
        <end position="293"/>
    </location>
</feature>
<feature type="domain" description="Ricin B lectin" evidence="4">
    <location>
        <begin position="1903"/>
        <end position="2040"/>
    </location>
</feature>
<feature type="compositionally biased region" description="Low complexity" evidence="1">
    <location>
        <begin position="264"/>
        <end position="285"/>
    </location>
</feature>
<dbReference type="PANTHER" id="PTHR32305:SF17">
    <property type="entry name" value="TRNA NUCLEASE WAPA"/>
    <property type="match status" value="1"/>
</dbReference>
<evidence type="ECO:0000259" key="4">
    <source>
        <dbReference type="SMART" id="SM00458"/>
    </source>
</evidence>
<feature type="compositionally biased region" description="Acidic residues" evidence="1">
    <location>
        <begin position="225"/>
        <end position="236"/>
    </location>
</feature>
<dbReference type="PROSITE" id="PS50817">
    <property type="entry name" value="INTEIN_N_TER"/>
    <property type="match status" value="1"/>
</dbReference>
<dbReference type="SMART" id="SM00306">
    <property type="entry name" value="HintN"/>
    <property type="match status" value="1"/>
</dbReference>
<dbReference type="InterPro" id="IPR030934">
    <property type="entry name" value="Intein_C"/>
</dbReference>
<dbReference type="OrthoDB" id="291011at2"/>
<dbReference type="Gene3D" id="2.180.10.10">
    <property type="entry name" value="RHS repeat-associated core"/>
    <property type="match status" value="2"/>
</dbReference>
<feature type="signal peptide" evidence="2">
    <location>
        <begin position="1"/>
        <end position="18"/>
    </location>
</feature>
<name>A0A089XFG6_STRGA</name>
<protein>
    <submittedName>
        <fullName evidence="5">YD repeat-containing protein</fullName>
    </submittedName>
</protein>
<dbReference type="InterPro" id="IPR050708">
    <property type="entry name" value="T6SS_VgrG/RHS"/>
</dbReference>
<gene>
    <name evidence="5" type="ORF">SGLAU_19585</name>
</gene>
<dbReference type="RefSeq" id="WP_052413825.1">
    <property type="nucleotide sequence ID" value="NZ_CP009438.1"/>
</dbReference>
<dbReference type="Proteomes" id="UP000029482">
    <property type="component" value="Chromosome"/>
</dbReference>
<feature type="chain" id="PRO_5001851778" evidence="2">
    <location>
        <begin position="19"/>
        <end position="2716"/>
    </location>
</feature>
<evidence type="ECO:0000313" key="5">
    <source>
        <dbReference type="EMBL" id="AIR99874.1"/>
    </source>
</evidence>
<dbReference type="InterPro" id="IPR006141">
    <property type="entry name" value="Intein_N"/>
</dbReference>
<dbReference type="KEGG" id="sgu:SGLAU_19585"/>
<dbReference type="SUPFAM" id="SSF50370">
    <property type="entry name" value="Ricin B-like lectins"/>
    <property type="match status" value="1"/>
</dbReference>
<proteinExistence type="predicted"/>
<dbReference type="Gene3D" id="2.170.16.10">
    <property type="entry name" value="Hedgehog/Intein (Hint) domain"/>
    <property type="match status" value="1"/>
</dbReference>
<dbReference type="InterPro" id="IPR031325">
    <property type="entry name" value="RHS_repeat"/>
</dbReference>
<dbReference type="SUPFAM" id="SSF51294">
    <property type="entry name" value="Hedgehog/intein (Hint) domain"/>
    <property type="match status" value="1"/>
</dbReference>
<feature type="region of interest" description="Disordered" evidence="1">
    <location>
        <begin position="1210"/>
        <end position="1232"/>
    </location>
</feature>
<dbReference type="PROSITE" id="PS50231">
    <property type="entry name" value="RICIN_B_LECTIN"/>
    <property type="match status" value="1"/>
</dbReference>
<dbReference type="STRING" id="1907.SGLAU_19585"/>
<dbReference type="PROSITE" id="PS50818">
    <property type="entry name" value="INTEIN_C_TER"/>
    <property type="match status" value="1"/>
</dbReference>
<dbReference type="SMART" id="SM00458">
    <property type="entry name" value="RICIN"/>
    <property type="match status" value="1"/>
</dbReference>
<feature type="compositionally biased region" description="Polar residues" evidence="1">
    <location>
        <begin position="238"/>
        <end position="247"/>
    </location>
</feature>
<dbReference type="HOGENOM" id="CLU_000662_1_0_11"/>
<evidence type="ECO:0000256" key="2">
    <source>
        <dbReference type="SAM" id="SignalP"/>
    </source>
</evidence>
<dbReference type="PANTHER" id="PTHR32305">
    <property type="match status" value="1"/>
</dbReference>